<sequence length="65" mass="6730">MATTPPRVSIEDSNGSRGSENDGGEEVSRKEGSEISPEILKENGGVVKVWSADDGGPNVGGKDDE</sequence>
<reference evidence="2 3" key="1">
    <citation type="journal article" date="2020" name="BMC Genomics">
        <title>Intraspecific diversification of the crop wild relative Brassica cretica Lam. using demographic model selection.</title>
        <authorList>
            <person name="Kioukis A."/>
            <person name="Michalopoulou V.A."/>
            <person name="Briers L."/>
            <person name="Pirintsos S."/>
            <person name="Studholme D.J."/>
            <person name="Pavlidis P."/>
            <person name="Sarris P.F."/>
        </authorList>
    </citation>
    <scope>NUCLEOTIDE SEQUENCE [LARGE SCALE GENOMIC DNA]</scope>
    <source>
        <strain evidence="3">cv. PFS-1207/04</strain>
    </source>
</reference>
<proteinExistence type="predicted"/>
<protein>
    <submittedName>
        <fullName evidence="2">Uncharacterized protein</fullName>
    </submittedName>
</protein>
<evidence type="ECO:0000256" key="1">
    <source>
        <dbReference type="SAM" id="MobiDB-lite"/>
    </source>
</evidence>
<feature type="region of interest" description="Disordered" evidence="1">
    <location>
        <begin position="1"/>
        <end position="65"/>
    </location>
</feature>
<keyword evidence="3" id="KW-1185">Reference proteome</keyword>
<dbReference type="EMBL" id="QGKV02000299">
    <property type="protein sequence ID" value="KAF3595785.1"/>
    <property type="molecule type" value="Genomic_DNA"/>
</dbReference>
<dbReference type="Proteomes" id="UP000266723">
    <property type="component" value="Unassembled WGS sequence"/>
</dbReference>
<accession>A0ABQ7EGY3</accession>
<evidence type="ECO:0000313" key="3">
    <source>
        <dbReference type="Proteomes" id="UP000266723"/>
    </source>
</evidence>
<name>A0ABQ7EGY3_BRACR</name>
<organism evidence="2 3">
    <name type="scientific">Brassica cretica</name>
    <name type="common">Mustard</name>
    <dbReference type="NCBI Taxonomy" id="69181"/>
    <lineage>
        <taxon>Eukaryota</taxon>
        <taxon>Viridiplantae</taxon>
        <taxon>Streptophyta</taxon>
        <taxon>Embryophyta</taxon>
        <taxon>Tracheophyta</taxon>
        <taxon>Spermatophyta</taxon>
        <taxon>Magnoliopsida</taxon>
        <taxon>eudicotyledons</taxon>
        <taxon>Gunneridae</taxon>
        <taxon>Pentapetalae</taxon>
        <taxon>rosids</taxon>
        <taxon>malvids</taxon>
        <taxon>Brassicales</taxon>
        <taxon>Brassicaceae</taxon>
        <taxon>Brassiceae</taxon>
        <taxon>Brassica</taxon>
    </lineage>
</organism>
<gene>
    <name evidence="2" type="ORF">DY000_02026491</name>
</gene>
<comment type="caution">
    <text evidence="2">The sequence shown here is derived from an EMBL/GenBank/DDBJ whole genome shotgun (WGS) entry which is preliminary data.</text>
</comment>
<evidence type="ECO:0000313" key="2">
    <source>
        <dbReference type="EMBL" id="KAF3595785.1"/>
    </source>
</evidence>